<evidence type="ECO:0000313" key="2">
    <source>
        <dbReference type="Proteomes" id="UP001454036"/>
    </source>
</evidence>
<dbReference type="Proteomes" id="UP001454036">
    <property type="component" value="Unassembled WGS sequence"/>
</dbReference>
<reference evidence="1 2" key="1">
    <citation type="submission" date="2024-01" db="EMBL/GenBank/DDBJ databases">
        <title>The complete chloroplast genome sequence of Lithospermum erythrorhizon: insights into the phylogenetic relationship among Boraginaceae species and the maternal lineages of purple gromwells.</title>
        <authorList>
            <person name="Okada T."/>
            <person name="Watanabe K."/>
        </authorList>
    </citation>
    <scope>NUCLEOTIDE SEQUENCE [LARGE SCALE GENOMIC DNA]</scope>
</reference>
<sequence>MKERETIADMHQRFNVIRNNLQSLGKEFTREEINEPIGSLKAEEELITRRMNKKPLAIVVAKAEKLLEMNETEEDGDDELVMLAKNFKRLLKNKSNKGEYPQRSRKDSDSEVEEIANAICLMANDFMEVTLKSESSSKYSSYNDPECECKNYNMTYTELNEANGRRIDDYAKFMDK</sequence>
<proteinExistence type="predicted"/>
<name>A0AAV3RV28_LITER</name>
<dbReference type="EMBL" id="BAABME010012176">
    <property type="protein sequence ID" value="GAA0184799.1"/>
    <property type="molecule type" value="Genomic_DNA"/>
</dbReference>
<organism evidence="1 2">
    <name type="scientific">Lithospermum erythrorhizon</name>
    <name type="common">Purple gromwell</name>
    <name type="synonym">Lithospermum officinale var. erythrorhizon</name>
    <dbReference type="NCBI Taxonomy" id="34254"/>
    <lineage>
        <taxon>Eukaryota</taxon>
        <taxon>Viridiplantae</taxon>
        <taxon>Streptophyta</taxon>
        <taxon>Embryophyta</taxon>
        <taxon>Tracheophyta</taxon>
        <taxon>Spermatophyta</taxon>
        <taxon>Magnoliopsida</taxon>
        <taxon>eudicotyledons</taxon>
        <taxon>Gunneridae</taxon>
        <taxon>Pentapetalae</taxon>
        <taxon>asterids</taxon>
        <taxon>lamiids</taxon>
        <taxon>Boraginales</taxon>
        <taxon>Boraginaceae</taxon>
        <taxon>Boraginoideae</taxon>
        <taxon>Lithospermeae</taxon>
        <taxon>Lithospermum</taxon>
    </lineage>
</organism>
<accession>A0AAV3RV28</accession>
<evidence type="ECO:0000313" key="1">
    <source>
        <dbReference type="EMBL" id="GAA0184799.1"/>
    </source>
</evidence>
<dbReference type="AlphaFoldDB" id="A0AAV3RV28"/>
<protein>
    <submittedName>
        <fullName evidence="1">Uncharacterized protein</fullName>
    </submittedName>
</protein>
<comment type="caution">
    <text evidence="1">The sequence shown here is derived from an EMBL/GenBank/DDBJ whole genome shotgun (WGS) entry which is preliminary data.</text>
</comment>
<gene>
    <name evidence="1" type="ORF">LIER_32087</name>
</gene>
<keyword evidence="2" id="KW-1185">Reference proteome</keyword>